<dbReference type="EMBL" id="JAESVB010000001">
    <property type="protein sequence ID" value="MCB8874067.1"/>
    <property type="molecule type" value="Genomic_DNA"/>
</dbReference>
<dbReference type="AlphaFoldDB" id="A0A964DXH8"/>
<organism evidence="11 12">
    <name type="scientific">Acidisoma silvae</name>
    <dbReference type="NCBI Taxonomy" id="2802396"/>
    <lineage>
        <taxon>Bacteria</taxon>
        <taxon>Pseudomonadati</taxon>
        <taxon>Pseudomonadota</taxon>
        <taxon>Alphaproteobacteria</taxon>
        <taxon>Acetobacterales</taxon>
        <taxon>Acidocellaceae</taxon>
        <taxon>Acidisoma</taxon>
    </lineage>
</organism>
<dbReference type="InterPro" id="IPR022646">
    <property type="entry name" value="SecD/SecF_CS"/>
</dbReference>
<feature type="domain" description="Protein export membrane protein SecD/SecF C-terminal" evidence="10">
    <location>
        <begin position="117"/>
        <end position="301"/>
    </location>
</feature>
<keyword evidence="7 9" id="KW-0811">Translocation</keyword>
<evidence type="ECO:0000256" key="3">
    <source>
        <dbReference type="ARBA" id="ARBA00022475"/>
    </source>
</evidence>
<reference evidence="11" key="2">
    <citation type="submission" date="2021-01" db="EMBL/GenBank/DDBJ databases">
        <authorList>
            <person name="Mieszkin S."/>
            <person name="Pouder E."/>
            <person name="Alain K."/>
        </authorList>
    </citation>
    <scope>NUCLEOTIDE SEQUENCE</scope>
    <source>
        <strain evidence="11">HW T2.11</strain>
    </source>
</reference>
<feature type="transmembrane region" description="Helical" evidence="9">
    <location>
        <begin position="197"/>
        <end position="217"/>
    </location>
</feature>
<feature type="transmembrane region" description="Helical" evidence="9">
    <location>
        <begin position="25"/>
        <end position="44"/>
    </location>
</feature>
<evidence type="ECO:0000256" key="8">
    <source>
        <dbReference type="ARBA" id="ARBA00023136"/>
    </source>
</evidence>
<comment type="similarity">
    <text evidence="9">Belongs to the SecD/SecF family. SecF subfamily.</text>
</comment>
<dbReference type="NCBIfam" id="TIGR00966">
    <property type="entry name" value="transloc_SecF"/>
    <property type="match status" value="1"/>
</dbReference>
<evidence type="ECO:0000256" key="5">
    <source>
        <dbReference type="ARBA" id="ARBA00022927"/>
    </source>
</evidence>
<evidence type="ECO:0000256" key="9">
    <source>
        <dbReference type="HAMAP-Rule" id="MF_01464"/>
    </source>
</evidence>
<dbReference type="GO" id="GO:0065002">
    <property type="term" value="P:intracellular protein transmembrane transport"/>
    <property type="evidence" value="ECO:0007669"/>
    <property type="project" value="UniProtKB-UniRule"/>
</dbReference>
<dbReference type="Gene3D" id="1.20.1640.10">
    <property type="entry name" value="Multidrug efflux transporter AcrB transmembrane domain"/>
    <property type="match status" value="1"/>
</dbReference>
<keyword evidence="8 9" id="KW-0472">Membrane</keyword>
<keyword evidence="6 9" id="KW-1133">Transmembrane helix</keyword>
<dbReference type="GO" id="GO:0005886">
    <property type="term" value="C:plasma membrane"/>
    <property type="evidence" value="ECO:0007669"/>
    <property type="project" value="UniProtKB-SubCell"/>
</dbReference>
<evidence type="ECO:0000256" key="2">
    <source>
        <dbReference type="ARBA" id="ARBA00022448"/>
    </source>
</evidence>
<accession>A0A964DXH8</accession>
<dbReference type="GO" id="GO:0015450">
    <property type="term" value="F:protein-transporting ATPase activity"/>
    <property type="evidence" value="ECO:0007669"/>
    <property type="project" value="InterPro"/>
</dbReference>
<dbReference type="RefSeq" id="WP_227319722.1">
    <property type="nucleotide sequence ID" value="NZ_JAESVB010000001.1"/>
</dbReference>
<feature type="transmembrane region" description="Helical" evidence="9">
    <location>
        <begin position="142"/>
        <end position="163"/>
    </location>
</feature>
<comment type="subcellular location">
    <subcellularLocation>
        <location evidence="1 9">Cell membrane</location>
        <topology evidence="1 9">Multi-pass membrane protein</topology>
    </subcellularLocation>
</comment>
<dbReference type="NCBIfam" id="TIGR00916">
    <property type="entry name" value="2A0604s01"/>
    <property type="match status" value="1"/>
</dbReference>
<sequence>MRFFYRPLFRLVPDDTRIKFMRGRFAGLMVSAVLSLASIGLFFYPGLRLGIDFKGGVVMEVRTAQPVSFPAVRAALAGHDLPDAGLQALGGKNEIMIRLESRANAQATDAAVARVHAALDQVSPGNQVLSTSAVGASVSSQLFRQGLMALGLSLLMILIYIWFRFEWQFAVGAVVTLLLDITKTIGFLVITRLQFDLVMVAAILTVLGYSTNDKVVVYDRMRENLRKYKSMPLRELIDMSINETLNRTLGTSMTVFLAALPLAIFGGSSIEDFAIVMLFGIVVGTSSSIFIAAPILLFLGEKRLRRDTRPAKSEDPKKVQARAR</sequence>
<evidence type="ECO:0000259" key="10">
    <source>
        <dbReference type="Pfam" id="PF02355"/>
    </source>
</evidence>
<dbReference type="SUPFAM" id="SSF82866">
    <property type="entry name" value="Multidrug efflux transporter AcrB transmembrane domain"/>
    <property type="match status" value="1"/>
</dbReference>
<comment type="subunit">
    <text evidence="9">Forms a complex with SecD. Part of the essential Sec protein translocation apparatus which comprises SecA, SecYEG and auxiliary proteins SecDF-YajC and YidC.</text>
</comment>
<protein>
    <recommendedName>
        <fullName evidence="9">Protein-export membrane protein SecF</fullName>
    </recommendedName>
</protein>
<name>A0A964DXH8_9PROT</name>
<evidence type="ECO:0000313" key="12">
    <source>
        <dbReference type="Proteomes" id="UP000708298"/>
    </source>
</evidence>
<keyword evidence="2 9" id="KW-0813">Transport</keyword>
<dbReference type="Pfam" id="PF07549">
    <property type="entry name" value="Sec_GG"/>
    <property type="match status" value="1"/>
</dbReference>
<dbReference type="Pfam" id="PF02355">
    <property type="entry name" value="SecD_SecF_C"/>
    <property type="match status" value="1"/>
</dbReference>
<keyword evidence="5 9" id="KW-0653">Protein transport</keyword>
<proteinExistence type="inferred from homology"/>
<dbReference type="InterPro" id="IPR055344">
    <property type="entry name" value="SecD_SecF_C_bact"/>
</dbReference>
<comment type="function">
    <text evidence="9">Part of the Sec protein translocase complex. Interacts with the SecYEG preprotein conducting channel. SecDF uses the proton motive force (PMF) to complete protein translocation after the ATP-dependent function of SecA.</text>
</comment>
<dbReference type="InterPro" id="IPR005665">
    <property type="entry name" value="SecF_bac"/>
</dbReference>
<feature type="transmembrane region" description="Helical" evidence="9">
    <location>
        <begin position="273"/>
        <end position="299"/>
    </location>
</feature>
<keyword evidence="12" id="KW-1185">Reference proteome</keyword>
<comment type="caution">
    <text evidence="11">The sequence shown here is derived from an EMBL/GenBank/DDBJ whole genome shotgun (WGS) entry which is preliminary data.</text>
</comment>
<gene>
    <name evidence="9 11" type="primary">secF</name>
    <name evidence="11" type="ORF">ASILVAE211_02645</name>
</gene>
<keyword evidence="3 9" id="KW-1003">Cell membrane</keyword>
<evidence type="ECO:0000313" key="11">
    <source>
        <dbReference type="EMBL" id="MCB8874067.1"/>
    </source>
</evidence>
<evidence type="ECO:0000256" key="6">
    <source>
        <dbReference type="ARBA" id="ARBA00022989"/>
    </source>
</evidence>
<dbReference type="Proteomes" id="UP000708298">
    <property type="component" value="Unassembled WGS sequence"/>
</dbReference>
<evidence type="ECO:0000256" key="1">
    <source>
        <dbReference type="ARBA" id="ARBA00004651"/>
    </source>
</evidence>
<evidence type="ECO:0000256" key="4">
    <source>
        <dbReference type="ARBA" id="ARBA00022692"/>
    </source>
</evidence>
<dbReference type="PANTHER" id="PTHR30081">
    <property type="entry name" value="PROTEIN-EXPORT MEMBRANE PROTEIN SEC"/>
    <property type="match status" value="1"/>
</dbReference>
<reference evidence="11" key="1">
    <citation type="journal article" date="2021" name="Microorganisms">
        <title>Acidisoma silvae sp. nov. and Acidisomacellulosilytica sp. nov., Two Acidophilic Bacteria Isolated from Decaying Wood, Hydrolyzing Cellulose and Producing Poly-3-hydroxybutyrate.</title>
        <authorList>
            <person name="Mieszkin S."/>
            <person name="Pouder E."/>
            <person name="Uroz S."/>
            <person name="Simon-Colin C."/>
            <person name="Alain K."/>
        </authorList>
    </citation>
    <scope>NUCLEOTIDE SEQUENCE</scope>
    <source>
        <strain evidence="11">HW T2.11</strain>
    </source>
</reference>
<dbReference type="GO" id="GO:0006605">
    <property type="term" value="P:protein targeting"/>
    <property type="evidence" value="ECO:0007669"/>
    <property type="project" value="UniProtKB-UniRule"/>
</dbReference>
<feature type="transmembrane region" description="Helical" evidence="9">
    <location>
        <begin position="170"/>
        <end position="191"/>
    </location>
</feature>
<dbReference type="InterPro" id="IPR048634">
    <property type="entry name" value="SecD_SecF_C"/>
</dbReference>
<evidence type="ECO:0000256" key="7">
    <source>
        <dbReference type="ARBA" id="ARBA00023010"/>
    </source>
</evidence>
<dbReference type="InterPro" id="IPR022645">
    <property type="entry name" value="SecD/SecF_bac"/>
</dbReference>
<keyword evidence="4 9" id="KW-0812">Transmembrane</keyword>
<dbReference type="GO" id="GO:0043952">
    <property type="term" value="P:protein transport by the Sec complex"/>
    <property type="evidence" value="ECO:0007669"/>
    <property type="project" value="UniProtKB-UniRule"/>
</dbReference>
<dbReference type="InterPro" id="IPR022813">
    <property type="entry name" value="SecD/SecF_arch_bac"/>
</dbReference>
<dbReference type="PRINTS" id="PR01755">
    <property type="entry name" value="SECFTRNLCASE"/>
</dbReference>
<feature type="transmembrane region" description="Helical" evidence="9">
    <location>
        <begin position="249"/>
        <end position="267"/>
    </location>
</feature>
<dbReference type="PANTHER" id="PTHR30081:SF8">
    <property type="entry name" value="PROTEIN TRANSLOCASE SUBUNIT SECF"/>
    <property type="match status" value="1"/>
</dbReference>
<dbReference type="HAMAP" id="MF_01464_B">
    <property type="entry name" value="SecF_B"/>
    <property type="match status" value="1"/>
</dbReference>